<protein>
    <recommendedName>
        <fullName evidence="5">HECT-type E3 ubiquitin transferase</fullName>
        <ecNumber evidence="5">2.3.2.26</ecNumber>
    </recommendedName>
</protein>
<evidence type="ECO:0000313" key="19">
    <source>
        <dbReference type="Proteomes" id="UP000005446"/>
    </source>
</evidence>
<dbReference type="InterPro" id="IPR000008">
    <property type="entry name" value="C2_dom"/>
</dbReference>
<feature type="compositionally biased region" description="Basic and acidic residues" evidence="13">
    <location>
        <begin position="30"/>
        <end position="39"/>
    </location>
</feature>
<evidence type="ECO:0000256" key="10">
    <source>
        <dbReference type="PROSITE-ProRule" id="PRU00104"/>
    </source>
</evidence>
<dbReference type="InterPro" id="IPR035979">
    <property type="entry name" value="RBD_domain_sf"/>
</dbReference>
<keyword evidence="12" id="KW-0175">Coiled coil</keyword>
<feature type="region of interest" description="Disordered" evidence="13">
    <location>
        <begin position="421"/>
        <end position="448"/>
    </location>
</feature>
<evidence type="ECO:0000256" key="2">
    <source>
        <dbReference type="ARBA" id="ARBA00004496"/>
    </source>
</evidence>
<dbReference type="PROSITE" id="PS50102">
    <property type="entry name" value="RRM"/>
    <property type="match status" value="1"/>
</dbReference>
<dbReference type="InterPro" id="IPR001202">
    <property type="entry name" value="WW_dom"/>
</dbReference>
<feature type="region of interest" description="Disordered" evidence="13">
    <location>
        <begin position="197"/>
        <end position="234"/>
    </location>
</feature>
<dbReference type="GO" id="GO:0006886">
    <property type="term" value="P:intracellular protein transport"/>
    <property type="evidence" value="ECO:0007669"/>
    <property type="project" value="UniProtKB-ARBA"/>
</dbReference>
<accession>H0END2</accession>
<evidence type="ECO:0000313" key="18">
    <source>
        <dbReference type="EMBL" id="EHL00053.1"/>
    </source>
</evidence>
<dbReference type="InterPro" id="IPR035892">
    <property type="entry name" value="C2_domain_sf"/>
</dbReference>
<dbReference type="Pfam" id="PF00397">
    <property type="entry name" value="WW"/>
    <property type="match status" value="2"/>
</dbReference>
<dbReference type="SUPFAM" id="SSF54928">
    <property type="entry name" value="RNA-binding domain, RBD"/>
    <property type="match status" value="1"/>
</dbReference>
<feature type="compositionally biased region" description="Acidic residues" evidence="13">
    <location>
        <begin position="557"/>
        <end position="578"/>
    </location>
</feature>
<feature type="domain" description="C2" evidence="14">
    <location>
        <begin position="788"/>
        <end position="931"/>
    </location>
</feature>
<dbReference type="InterPro" id="IPR000569">
    <property type="entry name" value="HECT_dom"/>
</dbReference>
<dbReference type="GO" id="GO:0061630">
    <property type="term" value="F:ubiquitin protein ligase activity"/>
    <property type="evidence" value="ECO:0007669"/>
    <property type="project" value="UniProtKB-EC"/>
</dbReference>
<name>H0END2_GLAL7</name>
<keyword evidence="8" id="KW-0677">Repeat</keyword>
<dbReference type="Gene3D" id="3.90.1750.10">
    <property type="entry name" value="Hect, E3 ligase catalytic domains"/>
    <property type="match status" value="1"/>
</dbReference>
<evidence type="ECO:0000259" key="15">
    <source>
        <dbReference type="PROSITE" id="PS50020"/>
    </source>
</evidence>
<evidence type="ECO:0000256" key="5">
    <source>
        <dbReference type="ARBA" id="ARBA00012485"/>
    </source>
</evidence>
<comment type="pathway">
    <text evidence="3">Protein modification; protein ubiquitination.</text>
</comment>
<evidence type="ECO:0000256" key="1">
    <source>
        <dbReference type="ARBA" id="ARBA00000885"/>
    </source>
</evidence>
<feature type="region of interest" description="Disordered" evidence="13">
    <location>
        <begin position="464"/>
        <end position="487"/>
    </location>
</feature>
<keyword evidence="6" id="KW-0963">Cytoplasm</keyword>
<dbReference type="UniPathway" id="UPA00143"/>
<dbReference type="Pfam" id="PF25909">
    <property type="entry name" value="zf-C2H2_AHC1"/>
    <property type="match status" value="1"/>
</dbReference>
<dbReference type="SUPFAM" id="SSF49562">
    <property type="entry name" value="C2 domain (Calcium/lipid-binding domain, CaLB)"/>
    <property type="match status" value="1"/>
</dbReference>
<reference evidence="18 19" key="1">
    <citation type="journal article" date="2012" name="Eukaryot. Cell">
        <title>Genome sequence of the fungus Glarea lozoyensis: the first genome sequence of a species from the Helotiaceae family.</title>
        <authorList>
            <person name="Youssar L."/>
            <person name="Gruening B.A."/>
            <person name="Erxleben A."/>
            <person name="Guenther S."/>
            <person name="Huettel W."/>
        </authorList>
    </citation>
    <scope>NUCLEOTIDE SEQUENCE [LARGE SCALE GENOMIC DNA]</scope>
    <source>
        <strain evidence="19">ATCC 74030 / MF5533</strain>
    </source>
</reference>
<dbReference type="FunFam" id="3.30.2160.10:FF:000001">
    <property type="entry name" value="E3 ubiquitin-protein ligase NEDD4-like"/>
    <property type="match status" value="1"/>
</dbReference>
<dbReference type="EC" id="2.3.2.26" evidence="5"/>
<dbReference type="PANTHER" id="PTHR11254:SF440">
    <property type="entry name" value="E3 UBIQUITIN-PROTEIN LIGASE NEDD-4"/>
    <property type="match status" value="1"/>
</dbReference>
<feature type="region of interest" description="Disordered" evidence="13">
    <location>
        <begin position="541"/>
        <end position="578"/>
    </location>
</feature>
<dbReference type="SUPFAM" id="SSF51045">
    <property type="entry name" value="WW domain"/>
    <property type="match status" value="2"/>
</dbReference>
<dbReference type="GO" id="GO:0003723">
    <property type="term" value="F:RNA binding"/>
    <property type="evidence" value="ECO:0007669"/>
    <property type="project" value="UniProtKB-UniRule"/>
</dbReference>
<feature type="compositionally biased region" description="Polar residues" evidence="13">
    <location>
        <begin position="542"/>
        <end position="553"/>
    </location>
</feature>
<dbReference type="SMART" id="SM00360">
    <property type="entry name" value="RRM"/>
    <property type="match status" value="1"/>
</dbReference>
<dbReference type="GO" id="GO:0007034">
    <property type="term" value="P:vacuolar transport"/>
    <property type="evidence" value="ECO:0007669"/>
    <property type="project" value="UniProtKB-ARBA"/>
</dbReference>
<dbReference type="GO" id="GO:0005737">
    <property type="term" value="C:cytoplasm"/>
    <property type="evidence" value="ECO:0007669"/>
    <property type="project" value="UniProtKB-SubCell"/>
</dbReference>
<feature type="region of interest" description="Disordered" evidence="13">
    <location>
        <begin position="924"/>
        <end position="951"/>
    </location>
</feature>
<evidence type="ECO:0000259" key="16">
    <source>
        <dbReference type="PROSITE" id="PS50102"/>
    </source>
</evidence>
<evidence type="ECO:0000259" key="17">
    <source>
        <dbReference type="PROSITE" id="PS50237"/>
    </source>
</evidence>
<dbReference type="GO" id="GO:0072666">
    <property type="term" value="P:establishment of protein localization to vacuole"/>
    <property type="evidence" value="ECO:0007669"/>
    <property type="project" value="UniProtKB-ARBA"/>
</dbReference>
<dbReference type="GO" id="GO:0016567">
    <property type="term" value="P:protein ubiquitination"/>
    <property type="evidence" value="ECO:0007669"/>
    <property type="project" value="UniProtKB-UniPathway"/>
</dbReference>
<dbReference type="FunFam" id="3.30.2410.10:FF:000001">
    <property type="entry name" value="E3 ubiquitin-protein ligase NEDD4-like"/>
    <property type="match status" value="1"/>
</dbReference>
<dbReference type="PROSITE" id="PS50237">
    <property type="entry name" value="HECT"/>
    <property type="match status" value="1"/>
</dbReference>
<dbReference type="FunFam" id="2.20.70.10:FF:000011">
    <property type="entry name" value="E3 ubiquitin-protein ligase"/>
    <property type="match status" value="1"/>
</dbReference>
<comment type="catalytic activity">
    <reaction evidence="1">
        <text>S-ubiquitinyl-[E2 ubiquitin-conjugating enzyme]-L-cysteine + [acceptor protein]-L-lysine = [E2 ubiquitin-conjugating enzyme]-L-cysteine + N(6)-ubiquitinyl-[acceptor protein]-L-lysine.</text>
        <dbReference type="EC" id="2.3.2.26"/>
    </reaction>
</comment>
<feature type="active site" description="Glycyl thioester intermediate" evidence="10">
    <location>
        <position position="1379"/>
    </location>
</feature>
<dbReference type="Gene3D" id="3.30.70.330">
    <property type="match status" value="1"/>
</dbReference>
<dbReference type="SMART" id="SM00239">
    <property type="entry name" value="C2"/>
    <property type="match status" value="1"/>
</dbReference>
<dbReference type="Pfam" id="PF00168">
    <property type="entry name" value="C2"/>
    <property type="match status" value="1"/>
</dbReference>
<keyword evidence="7" id="KW-0808">Transferase</keyword>
<dbReference type="FunFam" id="2.20.70.10:FF:000017">
    <property type="entry name" value="E3 ubiquitin-protein ligase"/>
    <property type="match status" value="1"/>
</dbReference>
<evidence type="ECO:0000256" key="9">
    <source>
        <dbReference type="ARBA" id="ARBA00022786"/>
    </source>
</evidence>
<comment type="similarity">
    <text evidence="4">Belongs to the RSP5/NEDD4 family.</text>
</comment>
<evidence type="ECO:0000256" key="4">
    <source>
        <dbReference type="ARBA" id="ARBA00010334"/>
    </source>
</evidence>
<evidence type="ECO:0000256" key="3">
    <source>
        <dbReference type="ARBA" id="ARBA00004906"/>
    </source>
</evidence>
<dbReference type="Pfam" id="PF00632">
    <property type="entry name" value="HECT"/>
    <property type="match status" value="1"/>
</dbReference>
<evidence type="ECO:0000256" key="7">
    <source>
        <dbReference type="ARBA" id="ARBA00022679"/>
    </source>
</evidence>
<dbReference type="PROSITE" id="PS50004">
    <property type="entry name" value="C2"/>
    <property type="match status" value="1"/>
</dbReference>
<dbReference type="PROSITE" id="PS01159">
    <property type="entry name" value="WW_DOMAIN_1"/>
    <property type="match status" value="2"/>
</dbReference>
<keyword evidence="19" id="KW-1185">Reference proteome</keyword>
<feature type="domain" description="RRM" evidence="16">
    <location>
        <begin position="690"/>
        <end position="767"/>
    </location>
</feature>
<dbReference type="HOGENOM" id="CLU_253646_0_0_1"/>
<dbReference type="EMBL" id="AGUE01000101">
    <property type="protein sequence ID" value="EHL00053.1"/>
    <property type="molecule type" value="Genomic_DNA"/>
</dbReference>
<feature type="domain" description="WW" evidence="15">
    <location>
        <begin position="931"/>
        <end position="964"/>
    </location>
</feature>
<keyword evidence="11" id="KW-0694">RNA-binding</keyword>
<feature type="region of interest" description="Disordered" evidence="13">
    <location>
        <begin position="1"/>
        <end position="72"/>
    </location>
</feature>
<dbReference type="PROSITE" id="PS50020">
    <property type="entry name" value="WW_DOMAIN_2"/>
    <property type="match status" value="2"/>
</dbReference>
<evidence type="ECO:0000256" key="11">
    <source>
        <dbReference type="PROSITE-ProRule" id="PRU00176"/>
    </source>
</evidence>
<gene>
    <name evidence="18" type="ORF">M7I_4135</name>
</gene>
<sequence length="1411" mass="157646">MANAAHPLIQILSPNLSKRKRESSQDASDALDRSIDLHEAKRRKPDAPVTEILTPVTPSPEPQTCEKTPTAAASISVPSSRIQETIETQLGLEILLKHKELRLINQELAKCQVALEQLRRCHLIPYPTSQGTPEAMMNVMNGTGAAVSSKGTVPQWAPAFGVTDGPYARHYSKWLIPDPSFDGEQVEWHRISEGSRVGKTIPEGRATRHSFVEGSTPGSKSRSQRGSSGQKLQALSNGYPQAKEKAGPCVLKRGDGQMVKLVCIDCKRENFSSTQGFINHCRIAHRRDFKSHEEAAVASGQAIEVDEVGGIVGEEKTPTVATGLVHPLIRTAPADKAAYVSLLSRIEASMELYRQGKLPGVTTIPTSAPSTPTVAGSGQSTHANSNFVASADTPHLSNLMRLKGFNGNLTEFVGDAKKSVDYDEFSSHDDEESEGDQLPQTGSDTPAPVMRKPFGAAMSAAPFKRPVSSKGTEGQHARIPSGISPRMSHALPVISSTPTMPPVRPHTHLINIQTPSHIDTPRRQHDDTDIEILHSPSIHDLSPNTIASNNAPSLVSDDGEYEDGDDVESVTSEEEEGSDVAEIDIEDGVAVPRTVIRKRAGSGGDVRLKKGEDKHVTFFNETSMADMAEEKFQDQVPHAEEEGNDEEEISAMKRRVAEMEEEAAKLREMQATMEQQHQDLDDKKEDIDSRSIFVGNVDYEASPEEIQAHFTTCGPINRVTILLDKFTGHPKGYAYVEFTEPNLVAQALVLNESVFRGRNLKAVAEEAAVEGLAVVAAAAFLQGEATAEDTEVVVVATRRIRILYYEKSELIYGGFELATDVPYDETAKFGAPSRWPAVVGWTRVCLRFPDPFAVATLGGEQTKTTSVIKRTLNPYWNESFDLRASEDSILAVQIFDQKKFKKKDQGFLGVINVRVGDVIELSTAQDDPGTGELPPLWEQRHTPEGRPYFVDHNTRTTTWVDPRRQQYIRMYGGQNANNTIQQQPVSQLGPLPSGWEMRLTNTARVYFVDHNTKTTTWDDPRLPSSLDQNVPQYKRDFRRKLIYFRSQPALRILSGQCHVKVRRSHIFEDSYAEIMRQSATDLKKRLMIKFDGEDGLDYGGLSREFFFLLSHEMFNPFYCLFEYSAHDNYTLQINPHSGINPEHLNYFKFIGRVVGLAIFHRRFLDAFFIGALYKMMLNKAVSLSDMEGVDADFHRSLQWMLDNPIEGVLEQTFSTEDERFGVTNVEDLKPGGRDIDVTDANKKEYVDLMVKWRIQKRIDEQFQAFITGFHELIPAELVNVFDERELELLIGGIAEIDVEDWKKHTDYRGYTESDEVIKFFWQTIRSWDGEQKSRLLQFATGTSRIPVNGFKDLQGSDGPRRFTIEKQGEVGNLPKSHTCFNRLDLPAYKSLEQLQTKLTMAVEETMGFGQE</sequence>
<dbReference type="GO" id="GO:0006511">
    <property type="term" value="P:ubiquitin-dependent protein catabolic process"/>
    <property type="evidence" value="ECO:0007669"/>
    <property type="project" value="TreeGrafter"/>
</dbReference>
<dbReference type="PANTHER" id="PTHR11254">
    <property type="entry name" value="HECT DOMAIN UBIQUITIN-PROTEIN LIGASE"/>
    <property type="match status" value="1"/>
</dbReference>
<dbReference type="CDD" id="cd00201">
    <property type="entry name" value="WW"/>
    <property type="match status" value="2"/>
</dbReference>
<dbReference type="Proteomes" id="UP000005446">
    <property type="component" value="Unassembled WGS sequence"/>
</dbReference>
<dbReference type="InterPro" id="IPR000504">
    <property type="entry name" value="RRM_dom"/>
</dbReference>
<dbReference type="CDD" id="cd12306">
    <property type="entry name" value="RRM_II_PABPs"/>
    <property type="match status" value="1"/>
</dbReference>
<comment type="caution">
    <text evidence="18">The sequence shown here is derived from an EMBL/GenBank/DDBJ whole genome shotgun (WGS) entry which is preliminary data.</text>
</comment>
<keyword evidence="9 10" id="KW-0833">Ubl conjugation pathway</keyword>
<dbReference type="InterPro" id="IPR058706">
    <property type="entry name" value="zf-C2H2_AHC1-like"/>
</dbReference>
<organism evidence="18 19">
    <name type="scientific">Glarea lozoyensis (strain ATCC 74030 / MF5533)</name>
    <dbReference type="NCBI Taxonomy" id="1104152"/>
    <lineage>
        <taxon>Eukaryota</taxon>
        <taxon>Fungi</taxon>
        <taxon>Dikarya</taxon>
        <taxon>Ascomycota</taxon>
        <taxon>Pezizomycotina</taxon>
        <taxon>Leotiomycetes</taxon>
        <taxon>Helotiales</taxon>
        <taxon>Helotiaceae</taxon>
        <taxon>Glarea</taxon>
    </lineage>
</organism>
<dbReference type="CDD" id="cd00078">
    <property type="entry name" value="HECTc"/>
    <property type="match status" value="1"/>
</dbReference>
<proteinExistence type="inferred from homology"/>
<dbReference type="OrthoDB" id="8068875at2759"/>
<dbReference type="Gene3D" id="3.30.2410.10">
    <property type="entry name" value="Hect, E3 ligase catalytic domain"/>
    <property type="match status" value="1"/>
</dbReference>
<dbReference type="Gene3D" id="2.60.40.150">
    <property type="entry name" value="C2 domain"/>
    <property type="match status" value="1"/>
</dbReference>
<dbReference type="Pfam" id="PF00076">
    <property type="entry name" value="RRM_1"/>
    <property type="match status" value="1"/>
</dbReference>
<dbReference type="SMART" id="SM00456">
    <property type="entry name" value="WW"/>
    <property type="match status" value="2"/>
</dbReference>
<dbReference type="Gene3D" id="2.20.70.10">
    <property type="match status" value="1"/>
</dbReference>
<dbReference type="InterPro" id="IPR050409">
    <property type="entry name" value="E3_ubiq-protein_ligase"/>
</dbReference>
<dbReference type="InterPro" id="IPR035983">
    <property type="entry name" value="Hect_E3_ubiquitin_ligase"/>
</dbReference>
<dbReference type="SUPFAM" id="SSF56204">
    <property type="entry name" value="Hect, E3 ligase catalytic domain"/>
    <property type="match status" value="1"/>
</dbReference>
<dbReference type="InterPro" id="IPR036020">
    <property type="entry name" value="WW_dom_sf"/>
</dbReference>
<feature type="domain" description="HECT" evidence="17">
    <location>
        <begin position="1078"/>
        <end position="1411"/>
    </location>
</feature>
<evidence type="ECO:0000256" key="13">
    <source>
        <dbReference type="SAM" id="MobiDB-lite"/>
    </source>
</evidence>
<feature type="compositionally biased region" description="Low complexity" evidence="13">
    <location>
        <begin position="218"/>
        <end position="231"/>
    </location>
</feature>
<feature type="coiled-coil region" evidence="12">
    <location>
        <begin position="642"/>
        <end position="686"/>
    </location>
</feature>
<evidence type="ECO:0000256" key="12">
    <source>
        <dbReference type="SAM" id="Coils"/>
    </source>
</evidence>
<dbReference type="FunFam" id="3.90.1750.10:FF:000005">
    <property type="entry name" value="E3 ubiquitin-protein ligase"/>
    <property type="match status" value="1"/>
</dbReference>
<comment type="subcellular location">
    <subcellularLocation>
        <location evidence="2">Cytoplasm</location>
    </subcellularLocation>
</comment>
<dbReference type="InParanoid" id="H0END2"/>
<evidence type="ECO:0000256" key="8">
    <source>
        <dbReference type="ARBA" id="ARBA00022737"/>
    </source>
</evidence>
<dbReference type="SMART" id="SM00119">
    <property type="entry name" value="HECTc"/>
    <property type="match status" value="1"/>
</dbReference>
<evidence type="ECO:0000259" key="14">
    <source>
        <dbReference type="PROSITE" id="PS50004"/>
    </source>
</evidence>
<dbReference type="Gene3D" id="3.30.2160.10">
    <property type="entry name" value="Hect, E3 ligase catalytic domain"/>
    <property type="match status" value="1"/>
</dbReference>
<feature type="domain" description="WW" evidence="15">
    <location>
        <begin position="989"/>
        <end position="1022"/>
    </location>
</feature>
<evidence type="ECO:0000256" key="6">
    <source>
        <dbReference type="ARBA" id="ARBA00022490"/>
    </source>
</evidence>
<dbReference type="InterPro" id="IPR012677">
    <property type="entry name" value="Nucleotide-bd_a/b_plait_sf"/>
</dbReference>